<dbReference type="Gene3D" id="3.40.47.10">
    <property type="match status" value="2"/>
</dbReference>
<evidence type="ECO:0000256" key="2">
    <source>
        <dbReference type="ARBA" id="ARBA00022679"/>
    </source>
</evidence>
<dbReference type="NCBIfam" id="TIGR01930">
    <property type="entry name" value="AcCoA-C-Actrans"/>
    <property type="match status" value="1"/>
</dbReference>
<evidence type="ECO:0000259" key="6">
    <source>
        <dbReference type="Pfam" id="PF00108"/>
    </source>
</evidence>
<dbReference type="NCBIfam" id="NF006086">
    <property type="entry name" value="PRK08235.1"/>
    <property type="match status" value="1"/>
</dbReference>
<evidence type="ECO:0000256" key="3">
    <source>
        <dbReference type="ARBA" id="ARBA00023315"/>
    </source>
</evidence>
<dbReference type="InterPro" id="IPR020617">
    <property type="entry name" value="Thiolase_C"/>
</dbReference>
<reference evidence="8" key="1">
    <citation type="submission" date="2020-02" db="EMBL/GenBank/DDBJ databases">
        <authorList>
            <person name="Meier V. D."/>
        </authorList>
    </citation>
    <scope>NUCLEOTIDE SEQUENCE</scope>
    <source>
        <strain evidence="8">AVDCRST_MAG18</strain>
    </source>
</reference>
<feature type="active site" description="Acyl-thioester intermediate" evidence="4">
    <location>
        <position position="94"/>
    </location>
</feature>
<dbReference type="InterPro" id="IPR020613">
    <property type="entry name" value="Thiolase_CS"/>
</dbReference>
<dbReference type="EMBL" id="CADCWN010000295">
    <property type="protein sequence ID" value="CAA9585287.1"/>
    <property type="molecule type" value="Genomic_DNA"/>
</dbReference>
<dbReference type="PANTHER" id="PTHR18919">
    <property type="entry name" value="ACETYL-COA C-ACYLTRANSFERASE"/>
    <property type="match status" value="1"/>
</dbReference>
<dbReference type="PROSITE" id="PS00098">
    <property type="entry name" value="THIOLASE_1"/>
    <property type="match status" value="1"/>
</dbReference>
<evidence type="ECO:0000256" key="5">
    <source>
        <dbReference type="RuleBase" id="RU003557"/>
    </source>
</evidence>
<name>A0A6J4VQ09_9BACT</name>
<dbReference type="GO" id="GO:0003985">
    <property type="term" value="F:acetyl-CoA C-acetyltransferase activity"/>
    <property type="evidence" value="ECO:0007669"/>
    <property type="project" value="UniProtKB-EC"/>
</dbReference>
<dbReference type="Pfam" id="PF00108">
    <property type="entry name" value="Thiolase_N"/>
    <property type="match status" value="1"/>
</dbReference>
<dbReference type="SUPFAM" id="SSF53901">
    <property type="entry name" value="Thiolase-like"/>
    <property type="match status" value="2"/>
</dbReference>
<feature type="domain" description="Thiolase C-terminal" evidence="7">
    <location>
        <begin position="275"/>
        <end position="399"/>
    </location>
</feature>
<dbReference type="PROSITE" id="PS00737">
    <property type="entry name" value="THIOLASE_2"/>
    <property type="match status" value="1"/>
</dbReference>
<feature type="active site" description="Proton acceptor" evidence="4">
    <location>
        <position position="387"/>
    </location>
</feature>
<dbReference type="PANTHER" id="PTHR18919:SF107">
    <property type="entry name" value="ACETYL-COA ACETYLTRANSFERASE, CYTOSOLIC"/>
    <property type="match status" value="1"/>
</dbReference>
<dbReference type="InterPro" id="IPR002155">
    <property type="entry name" value="Thiolase"/>
</dbReference>
<feature type="domain" description="Thiolase N-terminal" evidence="6">
    <location>
        <begin position="11"/>
        <end position="267"/>
    </location>
</feature>
<keyword evidence="3 5" id="KW-0012">Acyltransferase</keyword>
<dbReference type="InterPro" id="IPR020610">
    <property type="entry name" value="Thiolase_AS"/>
</dbReference>
<accession>A0A6J4VQ09</accession>
<dbReference type="CDD" id="cd00751">
    <property type="entry name" value="thiolase"/>
    <property type="match status" value="1"/>
</dbReference>
<gene>
    <name evidence="8" type="ORF">AVDCRST_MAG18-3736</name>
</gene>
<feature type="active site" description="Proton acceptor" evidence="4">
    <location>
        <position position="357"/>
    </location>
</feature>
<comment type="similarity">
    <text evidence="1 5">Belongs to the thiolase-like superfamily. Thiolase family.</text>
</comment>
<dbReference type="AlphaFoldDB" id="A0A6J4VQ09"/>
<evidence type="ECO:0000256" key="1">
    <source>
        <dbReference type="ARBA" id="ARBA00010982"/>
    </source>
</evidence>
<dbReference type="InterPro" id="IPR020616">
    <property type="entry name" value="Thiolase_N"/>
</dbReference>
<dbReference type="InterPro" id="IPR020615">
    <property type="entry name" value="Thiolase_acyl_enz_int_AS"/>
</dbReference>
<dbReference type="PIRSF" id="PIRSF000429">
    <property type="entry name" value="Ac-CoA_Ac_transf"/>
    <property type="match status" value="1"/>
</dbReference>
<protein>
    <submittedName>
        <fullName evidence="8">Acetyl-CoA acetyltransferase</fullName>
        <ecNumber evidence="8">2.3.1.9</ecNumber>
    </submittedName>
</protein>
<evidence type="ECO:0000259" key="7">
    <source>
        <dbReference type="Pfam" id="PF02803"/>
    </source>
</evidence>
<proteinExistence type="inferred from homology"/>
<dbReference type="EC" id="2.3.1.9" evidence="8"/>
<keyword evidence="2 5" id="KW-0808">Transferase</keyword>
<sequence length="404" mass="41122">MPPPSDRERSVILGACRTPFGKLGGGLSPLAATDLGGVAVAEAIRRAGIAPQEVEHLLLGQVVGAGAGQIPSRQAGFRAGLAATVTSDTLNRVCGSGMRAVTLADVLVCAGEYAVVVAGGMESMSAAPYLLPGARFGYRLGDGAIIDALTHDGLTCAVAGVHMGVHGGNVAAEEGVTREEQDRWALRSHQRAVAAAEAGRFADEIVPIAVPGRRGTTVIDRDESPRVDTTLDALARLKPAFDDGSTVTAGNAPGINDGAAAMVVVGEGWARERGLTPLARIVAHATAAWDVPYLAYTPAMAAQRALDKAGLTTADIDLFEINEAFANVAIIAARRLGLRDAGLDRVNVNGGAIALGHPIGASGARLIATLAYELRRRGGGLGLAAICSGGAQGDAIIIEVASAE</sequence>
<dbReference type="InterPro" id="IPR016039">
    <property type="entry name" value="Thiolase-like"/>
</dbReference>
<dbReference type="Pfam" id="PF02803">
    <property type="entry name" value="Thiolase_C"/>
    <property type="match status" value="1"/>
</dbReference>
<dbReference type="PROSITE" id="PS00099">
    <property type="entry name" value="THIOLASE_3"/>
    <property type="match status" value="1"/>
</dbReference>
<evidence type="ECO:0000313" key="8">
    <source>
        <dbReference type="EMBL" id="CAA9585287.1"/>
    </source>
</evidence>
<organism evidence="8">
    <name type="scientific">uncultured Thermomicrobiales bacterium</name>
    <dbReference type="NCBI Taxonomy" id="1645740"/>
    <lineage>
        <taxon>Bacteria</taxon>
        <taxon>Pseudomonadati</taxon>
        <taxon>Thermomicrobiota</taxon>
        <taxon>Thermomicrobia</taxon>
        <taxon>Thermomicrobiales</taxon>
        <taxon>environmental samples</taxon>
    </lineage>
</organism>
<evidence type="ECO:0000256" key="4">
    <source>
        <dbReference type="PIRSR" id="PIRSR000429-1"/>
    </source>
</evidence>